<keyword evidence="2" id="KW-1133">Transmembrane helix</keyword>
<evidence type="ECO:0000313" key="3">
    <source>
        <dbReference type="EMBL" id="MCA6073647.1"/>
    </source>
</evidence>
<organism evidence="3 4">
    <name type="scientific">Fulvivirga sedimenti</name>
    <dbReference type="NCBI Taxonomy" id="2879465"/>
    <lineage>
        <taxon>Bacteria</taxon>
        <taxon>Pseudomonadati</taxon>
        <taxon>Bacteroidota</taxon>
        <taxon>Cytophagia</taxon>
        <taxon>Cytophagales</taxon>
        <taxon>Fulvivirgaceae</taxon>
        <taxon>Fulvivirga</taxon>
    </lineage>
</organism>
<keyword evidence="2" id="KW-0812">Transmembrane</keyword>
<evidence type="ECO:0000313" key="4">
    <source>
        <dbReference type="Proteomes" id="UP001139409"/>
    </source>
</evidence>
<comment type="caution">
    <text evidence="3">The sequence shown here is derived from an EMBL/GenBank/DDBJ whole genome shotgun (WGS) entry which is preliminary data.</text>
</comment>
<protein>
    <submittedName>
        <fullName evidence="3">Chromosome segregation protein SMC</fullName>
    </submittedName>
</protein>
<name>A0A9X1HN54_9BACT</name>
<reference evidence="3" key="1">
    <citation type="submission" date="2021-09" db="EMBL/GenBank/DDBJ databases">
        <title>Fulvivirga sp. isolated from coastal sediment.</title>
        <authorList>
            <person name="Yu H."/>
        </authorList>
    </citation>
    <scope>NUCLEOTIDE SEQUENCE</scope>
    <source>
        <strain evidence="3">1062</strain>
    </source>
</reference>
<feature type="coiled-coil region" evidence="1">
    <location>
        <begin position="61"/>
        <end position="158"/>
    </location>
</feature>
<dbReference type="Proteomes" id="UP001139409">
    <property type="component" value="Unassembled WGS sequence"/>
</dbReference>
<keyword evidence="4" id="KW-1185">Reference proteome</keyword>
<gene>
    <name evidence="3" type="ORF">LDX50_02155</name>
</gene>
<feature type="transmembrane region" description="Helical" evidence="2">
    <location>
        <begin position="18"/>
        <end position="38"/>
    </location>
</feature>
<sequence length="307" mass="35433">MAEHIVKPPEKPKNSNRYLILLIIFGIIIIVQGVKIYLDHQEKTSLENRQASTEEELAVTMQRLTDIRAELDQKIAEIEELGGDVEELERVKAEIEQELSDTKTRNRRDLSRLQAKVSGYETLLKAKDEEIQKLQSINEELLTENTTLKTEKNELSDSITTITRTKEELISKVNIASQLKAENIQILALNRRGKEKESPFRQNQIEKLKVVFNIAENNVAPIEGKDILIRIIDPSGQIIFDIERGSGTFMLNNKEEFFTASQEILFDNSRQQLTFEYEKGSDFDEGQHMLEVYTDDYLMGRQEFIVK</sequence>
<evidence type="ECO:0000256" key="1">
    <source>
        <dbReference type="SAM" id="Coils"/>
    </source>
</evidence>
<dbReference type="RefSeq" id="WP_225696758.1">
    <property type="nucleotide sequence ID" value="NZ_JAIXNE010000001.1"/>
</dbReference>
<keyword evidence="1" id="KW-0175">Coiled coil</keyword>
<proteinExistence type="predicted"/>
<evidence type="ECO:0000256" key="2">
    <source>
        <dbReference type="SAM" id="Phobius"/>
    </source>
</evidence>
<dbReference type="EMBL" id="JAIXNE010000001">
    <property type="protein sequence ID" value="MCA6073647.1"/>
    <property type="molecule type" value="Genomic_DNA"/>
</dbReference>
<accession>A0A9X1HN54</accession>
<keyword evidence="2" id="KW-0472">Membrane</keyword>
<dbReference type="AlphaFoldDB" id="A0A9X1HN54"/>